<reference evidence="3" key="2">
    <citation type="submission" date="2023-05" db="EMBL/GenBank/DDBJ databases">
        <authorList>
            <consortium name="Lawrence Berkeley National Laboratory"/>
            <person name="Steindorff A."/>
            <person name="Hensen N."/>
            <person name="Bonometti L."/>
            <person name="Westerberg I."/>
            <person name="Brannstrom I.O."/>
            <person name="Guillou S."/>
            <person name="Cros-Aarteil S."/>
            <person name="Calhoun S."/>
            <person name="Haridas S."/>
            <person name="Kuo A."/>
            <person name="Mondo S."/>
            <person name="Pangilinan J."/>
            <person name="Riley R."/>
            <person name="Labutti K."/>
            <person name="Andreopoulos B."/>
            <person name="Lipzen A."/>
            <person name="Chen C."/>
            <person name="Yanf M."/>
            <person name="Daum C."/>
            <person name="Ng V."/>
            <person name="Clum A."/>
            <person name="Ohm R."/>
            <person name="Martin F."/>
            <person name="Silar P."/>
            <person name="Natvig D."/>
            <person name="Lalanne C."/>
            <person name="Gautier V."/>
            <person name="Ament-Velasquez S.L."/>
            <person name="Kruys A."/>
            <person name="Hutchinson M.I."/>
            <person name="Powell A.J."/>
            <person name="Barry K."/>
            <person name="Miller A.N."/>
            <person name="Grigoriev I.V."/>
            <person name="Debuchy R."/>
            <person name="Gladieux P."/>
            <person name="Thoren M.H."/>
            <person name="Johannesson H."/>
        </authorList>
    </citation>
    <scope>NUCLEOTIDE SEQUENCE</scope>
    <source>
        <strain evidence="3">CBS 757.83</strain>
    </source>
</reference>
<dbReference type="SUPFAM" id="SSF52540">
    <property type="entry name" value="P-loop containing nucleoside triphosphate hydrolases"/>
    <property type="match status" value="1"/>
</dbReference>
<proteinExistence type="predicted"/>
<feature type="compositionally biased region" description="Acidic residues" evidence="1">
    <location>
        <begin position="392"/>
        <end position="405"/>
    </location>
</feature>
<dbReference type="PANTHER" id="PTHR46411">
    <property type="entry name" value="FAMILY ATPASE, PUTATIVE-RELATED"/>
    <property type="match status" value="1"/>
</dbReference>
<dbReference type="Pfam" id="PF22942">
    <property type="entry name" value="DUF7025"/>
    <property type="match status" value="1"/>
</dbReference>
<dbReference type="AlphaFoldDB" id="A0AAN6SYL9"/>
<dbReference type="InterPro" id="IPR003959">
    <property type="entry name" value="ATPase_AAA_core"/>
</dbReference>
<reference evidence="3" key="1">
    <citation type="journal article" date="2023" name="Mol. Phylogenet. Evol.">
        <title>Genome-scale phylogeny and comparative genomics of the fungal order Sordariales.</title>
        <authorList>
            <person name="Hensen N."/>
            <person name="Bonometti L."/>
            <person name="Westerberg I."/>
            <person name="Brannstrom I.O."/>
            <person name="Guillou S."/>
            <person name="Cros-Aarteil S."/>
            <person name="Calhoun S."/>
            <person name="Haridas S."/>
            <person name="Kuo A."/>
            <person name="Mondo S."/>
            <person name="Pangilinan J."/>
            <person name="Riley R."/>
            <person name="LaButti K."/>
            <person name="Andreopoulos B."/>
            <person name="Lipzen A."/>
            <person name="Chen C."/>
            <person name="Yan M."/>
            <person name="Daum C."/>
            <person name="Ng V."/>
            <person name="Clum A."/>
            <person name="Steindorff A."/>
            <person name="Ohm R.A."/>
            <person name="Martin F."/>
            <person name="Silar P."/>
            <person name="Natvig D.O."/>
            <person name="Lalanne C."/>
            <person name="Gautier V."/>
            <person name="Ament-Velasquez S.L."/>
            <person name="Kruys A."/>
            <person name="Hutchinson M.I."/>
            <person name="Powell A.J."/>
            <person name="Barry K."/>
            <person name="Miller A.N."/>
            <person name="Grigoriev I.V."/>
            <person name="Debuchy R."/>
            <person name="Gladieux P."/>
            <person name="Hiltunen Thoren M."/>
            <person name="Johannesson H."/>
        </authorList>
    </citation>
    <scope>NUCLEOTIDE SEQUENCE</scope>
    <source>
        <strain evidence="3">CBS 757.83</strain>
    </source>
</reference>
<dbReference type="Gene3D" id="3.40.50.300">
    <property type="entry name" value="P-loop containing nucleotide triphosphate hydrolases"/>
    <property type="match status" value="1"/>
</dbReference>
<dbReference type="InterPro" id="IPR027417">
    <property type="entry name" value="P-loop_NTPase"/>
</dbReference>
<dbReference type="CDD" id="cd19481">
    <property type="entry name" value="RecA-like_protease"/>
    <property type="match status" value="1"/>
</dbReference>
<organism evidence="3 4">
    <name type="scientific">Parathielavia hyrcaniae</name>
    <dbReference type="NCBI Taxonomy" id="113614"/>
    <lineage>
        <taxon>Eukaryota</taxon>
        <taxon>Fungi</taxon>
        <taxon>Dikarya</taxon>
        <taxon>Ascomycota</taxon>
        <taxon>Pezizomycotina</taxon>
        <taxon>Sordariomycetes</taxon>
        <taxon>Sordariomycetidae</taxon>
        <taxon>Sordariales</taxon>
        <taxon>Chaetomiaceae</taxon>
        <taxon>Parathielavia</taxon>
    </lineage>
</organism>
<dbReference type="PANTHER" id="PTHR46411:SF3">
    <property type="entry name" value="AAA+ ATPASE DOMAIN-CONTAINING PROTEIN"/>
    <property type="match status" value="1"/>
</dbReference>
<sequence>MAHLILGQPLQALKIGTVSVATATPPDSETEVNVSIDETTRAVASLVVEPTAADVVVENNEPESDNEAESDNEPATEGVEDQEPPVQRLYQHVCDYGSCPTCWSKYAANQDEQDALETEVGTVPIVQRHVHSQDRGWETTSFAVNCPHMRAFLADALSNYQDLDPDLEGWAFEPPYKALVHRWDRLRALHQELQVSESEPEAKRAVDQLVQFLQPILAPSAGDLAATRETGKVQYNMLWKIFPPGETVLTKFWGVTTVCRVVKYRKADPGERPQCWYITVEHVDWNGERCGLQQKEILIYRYPCFTRVTPGEIRETMIARGRRFQQLWGYHFLNYSGAMVNMGNGWVEQPVTGRVIIDTYAYYRSNNIVKPDLGSLTSSDGEAATETKETEDGGEYAEDDQEEAEEQKTEEGAGHAKPSGRDEDLTELSDEHCLLTTPWLIGFDLKHKQWGRFLLDKLDDIVWNDKAFDSLVLPGGEKELAWEFVESKAQADDAIDDFVPEKGRGIIILMFGPPGVGKTYTAETVAEKARVPLYLMSAGMLGTSPQVVEPTLTHALELCRLWNAMLLLDEADVFLGERLDDSLNRNELVSIFLTKLEYYQGILFLTTNRFSRIDHAFQSRVDLFLPYHDLDASARKRVWHNFFEHFGSDKFDISTEDMDRLAELSLNGREIKNLLKSAQLLNARARGKVTA</sequence>
<evidence type="ECO:0000259" key="2">
    <source>
        <dbReference type="SMART" id="SM00382"/>
    </source>
</evidence>
<dbReference type="GO" id="GO:0005524">
    <property type="term" value="F:ATP binding"/>
    <property type="evidence" value="ECO:0007669"/>
    <property type="project" value="InterPro"/>
</dbReference>
<dbReference type="Proteomes" id="UP001305647">
    <property type="component" value="Unassembled WGS sequence"/>
</dbReference>
<feature type="compositionally biased region" description="Basic and acidic residues" evidence="1">
    <location>
        <begin position="406"/>
        <end position="425"/>
    </location>
</feature>
<accession>A0AAN6SYL9</accession>
<dbReference type="Pfam" id="PF00004">
    <property type="entry name" value="AAA"/>
    <property type="match status" value="1"/>
</dbReference>
<gene>
    <name evidence="3" type="ORF">N658DRAFT_561647</name>
</gene>
<feature type="region of interest" description="Disordered" evidence="1">
    <location>
        <begin position="374"/>
        <end position="425"/>
    </location>
</feature>
<dbReference type="InterPro" id="IPR054289">
    <property type="entry name" value="DUF7025"/>
</dbReference>
<dbReference type="GO" id="GO:0016887">
    <property type="term" value="F:ATP hydrolysis activity"/>
    <property type="evidence" value="ECO:0007669"/>
    <property type="project" value="InterPro"/>
</dbReference>
<keyword evidence="3" id="KW-0378">Hydrolase</keyword>
<dbReference type="EMBL" id="MU863671">
    <property type="protein sequence ID" value="KAK4097619.1"/>
    <property type="molecule type" value="Genomic_DNA"/>
</dbReference>
<dbReference type="SMART" id="SM00382">
    <property type="entry name" value="AAA"/>
    <property type="match status" value="1"/>
</dbReference>
<feature type="region of interest" description="Disordered" evidence="1">
    <location>
        <begin position="56"/>
        <end position="84"/>
    </location>
</feature>
<dbReference type="InterPro" id="IPR003593">
    <property type="entry name" value="AAA+_ATPase"/>
</dbReference>
<evidence type="ECO:0000313" key="4">
    <source>
        <dbReference type="Proteomes" id="UP001305647"/>
    </source>
</evidence>
<feature type="compositionally biased region" description="Acidic residues" evidence="1">
    <location>
        <begin position="60"/>
        <end position="83"/>
    </location>
</feature>
<keyword evidence="4" id="KW-1185">Reference proteome</keyword>
<name>A0AAN6SYL9_9PEZI</name>
<protein>
    <submittedName>
        <fullName evidence="3">P-loop containing nucleoside triphosphate hydrolase protein</fullName>
    </submittedName>
</protein>
<comment type="caution">
    <text evidence="3">The sequence shown here is derived from an EMBL/GenBank/DDBJ whole genome shotgun (WGS) entry which is preliminary data.</text>
</comment>
<evidence type="ECO:0000313" key="3">
    <source>
        <dbReference type="EMBL" id="KAK4097619.1"/>
    </source>
</evidence>
<evidence type="ECO:0000256" key="1">
    <source>
        <dbReference type="SAM" id="MobiDB-lite"/>
    </source>
</evidence>
<feature type="domain" description="AAA+ ATPase" evidence="2">
    <location>
        <begin position="504"/>
        <end position="631"/>
    </location>
</feature>